<dbReference type="FunFam" id="3.10.20.370:FF:000001">
    <property type="entry name" value="Retrovirus-related Pol polyprotein from transposon 17.6-like protein"/>
    <property type="match status" value="1"/>
</dbReference>
<dbReference type="CDD" id="cd09274">
    <property type="entry name" value="RNase_HI_RT_Ty3"/>
    <property type="match status" value="1"/>
</dbReference>
<feature type="non-terminal residue" evidence="9">
    <location>
        <position position="1"/>
    </location>
</feature>
<accession>A0A371HAX1</accession>
<feature type="domain" description="Reverse transcriptase RNase H-like" evidence="8">
    <location>
        <begin position="568"/>
        <end position="671"/>
    </location>
</feature>
<organism evidence="9 10">
    <name type="scientific">Mucuna pruriens</name>
    <name type="common">Velvet bean</name>
    <name type="synonym">Dolichos pruriens</name>
    <dbReference type="NCBI Taxonomy" id="157652"/>
    <lineage>
        <taxon>Eukaryota</taxon>
        <taxon>Viridiplantae</taxon>
        <taxon>Streptophyta</taxon>
        <taxon>Embryophyta</taxon>
        <taxon>Tracheophyta</taxon>
        <taxon>Spermatophyta</taxon>
        <taxon>Magnoliopsida</taxon>
        <taxon>eudicotyledons</taxon>
        <taxon>Gunneridae</taxon>
        <taxon>Pentapetalae</taxon>
        <taxon>rosids</taxon>
        <taxon>fabids</taxon>
        <taxon>Fabales</taxon>
        <taxon>Fabaceae</taxon>
        <taxon>Papilionoideae</taxon>
        <taxon>50 kb inversion clade</taxon>
        <taxon>NPAAA clade</taxon>
        <taxon>indigoferoid/millettioid clade</taxon>
        <taxon>Phaseoleae</taxon>
        <taxon>Mucuna</taxon>
    </lineage>
</organism>
<dbReference type="Pfam" id="PF17917">
    <property type="entry name" value="RT_RNaseH"/>
    <property type="match status" value="1"/>
</dbReference>
<reference evidence="9" key="1">
    <citation type="submission" date="2018-05" db="EMBL/GenBank/DDBJ databases">
        <title>Draft genome of Mucuna pruriens seed.</title>
        <authorList>
            <person name="Nnadi N.E."/>
            <person name="Vos R."/>
            <person name="Hasami M.H."/>
            <person name="Devisetty U.K."/>
            <person name="Aguiy J.C."/>
        </authorList>
    </citation>
    <scope>NUCLEOTIDE SEQUENCE [LARGE SCALE GENOMIC DNA]</scope>
    <source>
        <strain evidence="9">JCA_2017</strain>
    </source>
</reference>
<dbReference type="PANTHER" id="PTHR37984:SF5">
    <property type="entry name" value="PROTEIN NYNRIN-LIKE"/>
    <property type="match status" value="1"/>
</dbReference>
<name>A0A371HAX1_MUCPR</name>
<keyword evidence="10" id="KW-1185">Reference proteome</keyword>
<dbReference type="OrthoDB" id="532959at2759"/>
<dbReference type="InterPro" id="IPR043502">
    <property type="entry name" value="DNA/RNA_pol_sf"/>
</dbReference>
<dbReference type="GO" id="GO:0003964">
    <property type="term" value="F:RNA-directed DNA polymerase activity"/>
    <property type="evidence" value="ECO:0007669"/>
    <property type="project" value="UniProtKB-KW"/>
</dbReference>
<dbReference type="PANTHER" id="PTHR37984">
    <property type="entry name" value="PROTEIN CBG26694"/>
    <property type="match status" value="1"/>
</dbReference>
<keyword evidence="4" id="KW-0255">Endonuclease</keyword>
<keyword evidence="6" id="KW-0695">RNA-directed DNA polymerase</keyword>
<evidence type="ECO:0000256" key="4">
    <source>
        <dbReference type="ARBA" id="ARBA00022759"/>
    </source>
</evidence>
<evidence type="ECO:0000313" key="9">
    <source>
        <dbReference type="EMBL" id="RDX99935.1"/>
    </source>
</evidence>
<protein>
    <submittedName>
        <fullName evidence="9">Retrovirus-related Pol polyprotein</fullName>
    </submittedName>
</protein>
<sequence length="730" mass="83079">MPRQDKTVPLSFPTRTLSARKPESDEELLKMFLKVEINIPLLDAIKQILKYAKFLKELCVHKRKKMKGSVKIRGIVSALTRNEDFAAGAQALPKKCRDPRIFSILCTIGDCIFSDTMLDLGASINVMPTSIYKSLNLFNIFEAMKHPIEDHSLFGIDLIDELVEECLQLDSNSEDIANFAEGTDSIGYLGSLTEEYDYDEMWELGSRVDQVTGPSVQTSVKADPHEHVQAKTILAKEDQKQVRVESISSNQGKNRVPSRSDFSAKQGAESDINLTRADSILAKRSRPQQPTVEIMSTHLVPIPTQVSQPNLKVSIDNSSSPPPPMELKPLPIIIASNLHREQEDKLLSVLRQYKKAIGWKLFDLLGINPSICMHRILMKEESKPIRQQQRRMNLTILDVAKKEVTKLLVARIIYPILDSQWECMEVFMDDFTVYADSFDACLEKLSKVLTRCIDTNLVLNFEKCHFMGIEGIVWGHLVSNRGIEVDKEKVDIITSLPDPTCVREVRSFLGHAGFYRRFIKNFNKIVLPLSKLLQKDVEFKFDKQCIEAFQELKNRLTSAPILRAPNWELPFELMFDASNSALGAILGQRAGVGKPVHVIVYASRIIDPAQLNYTTIEKELLAILFSLEKFHSYLLGSKIVVFSDHAALRFLLKKPNAKLRLIRWMLLLQEFNIEIRDKKGIENSIVYHSSKIKREDNPMPIRDEFPDEQLLHITMPTPWFADICNFVVAS</sequence>
<dbReference type="InterPro" id="IPR050951">
    <property type="entry name" value="Retrovirus_Pol_polyprotein"/>
</dbReference>
<evidence type="ECO:0000256" key="5">
    <source>
        <dbReference type="ARBA" id="ARBA00022801"/>
    </source>
</evidence>
<evidence type="ECO:0000259" key="8">
    <source>
        <dbReference type="Pfam" id="PF17917"/>
    </source>
</evidence>
<dbReference type="Gene3D" id="3.30.70.270">
    <property type="match status" value="2"/>
</dbReference>
<dbReference type="EMBL" id="QJKJ01003104">
    <property type="protein sequence ID" value="RDX99935.1"/>
    <property type="molecule type" value="Genomic_DNA"/>
</dbReference>
<dbReference type="SUPFAM" id="SSF56672">
    <property type="entry name" value="DNA/RNA polymerases"/>
    <property type="match status" value="1"/>
</dbReference>
<feature type="region of interest" description="Disordered" evidence="7">
    <location>
        <begin position="239"/>
        <end position="269"/>
    </location>
</feature>
<keyword evidence="2" id="KW-0548">Nucleotidyltransferase</keyword>
<evidence type="ECO:0000256" key="2">
    <source>
        <dbReference type="ARBA" id="ARBA00022695"/>
    </source>
</evidence>
<dbReference type="Proteomes" id="UP000257109">
    <property type="component" value="Unassembled WGS sequence"/>
</dbReference>
<keyword evidence="5" id="KW-0378">Hydrolase</keyword>
<evidence type="ECO:0000256" key="7">
    <source>
        <dbReference type="SAM" id="MobiDB-lite"/>
    </source>
</evidence>
<proteinExistence type="predicted"/>
<evidence type="ECO:0000256" key="1">
    <source>
        <dbReference type="ARBA" id="ARBA00022679"/>
    </source>
</evidence>
<comment type="caution">
    <text evidence="9">The sequence shown here is derived from an EMBL/GenBank/DDBJ whole genome shotgun (WGS) entry which is preliminary data.</text>
</comment>
<dbReference type="FunFam" id="3.30.70.270:FF:000020">
    <property type="entry name" value="Transposon Tf2-6 polyprotein-like Protein"/>
    <property type="match status" value="1"/>
</dbReference>
<gene>
    <name evidence="9" type="primary">pol</name>
    <name evidence="9" type="ORF">CR513_16929</name>
</gene>
<dbReference type="AlphaFoldDB" id="A0A371HAX1"/>
<dbReference type="InterPro" id="IPR041373">
    <property type="entry name" value="RT_RNaseH"/>
</dbReference>
<evidence type="ECO:0000256" key="6">
    <source>
        <dbReference type="ARBA" id="ARBA00022918"/>
    </source>
</evidence>
<keyword evidence="3" id="KW-0540">Nuclease</keyword>
<dbReference type="GO" id="GO:0016787">
    <property type="term" value="F:hydrolase activity"/>
    <property type="evidence" value="ECO:0007669"/>
    <property type="project" value="UniProtKB-KW"/>
</dbReference>
<evidence type="ECO:0000313" key="10">
    <source>
        <dbReference type="Proteomes" id="UP000257109"/>
    </source>
</evidence>
<dbReference type="InterPro" id="IPR043128">
    <property type="entry name" value="Rev_trsase/Diguanyl_cyclase"/>
</dbReference>
<keyword evidence="1" id="KW-0808">Transferase</keyword>
<evidence type="ECO:0000256" key="3">
    <source>
        <dbReference type="ARBA" id="ARBA00022722"/>
    </source>
</evidence>
<dbReference type="GO" id="GO:0004519">
    <property type="term" value="F:endonuclease activity"/>
    <property type="evidence" value="ECO:0007669"/>
    <property type="project" value="UniProtKB-KW"/>
</dbReference>